<dbReference type="VEuPathDB" id="FungiDB:YALI0_C22682g"/>
<dbReference type="AlphaFoldDB" id="A0A371C287"/>
<name>A0A371C287_YARLL</name>
<evidence type="ECO:0000256" key="7">
    <source>
        <dbReference type="SAM" id="Coils"/>
    </source>
</evidence>
<dbReference type="PROSITE" id="PS00344">
    <property type="entry name" value="GATA_ZN_FINGER_1"/>
    <property type="match status" value="1"/>
</dbReference>
<dbReference type="FunFam" id="3.30.50.10:FF:000007">
    <property type="entry name" value="Nitrogen regulatory AreA, N-terminal"/>
    <property type="match status" value="1"/>
</dbReference>
<feature type="compositionally biased region" description="Low complexity" evidence="8">
    <location>
        <begin position="384"/>
        <end position="419"/>
    </location>
</feature>
<keyword evidence="7" id="KW-0175">Coiled coil</keyword>
<feature type="region of interest" description="Disordered" evidence="8">
    <location>
        <begin position="1"/>
        <end position="161"/>
    </location>
</feature>
<dbReference type="Proteomes" id="UP000256601">
    <property type="component" value="Unassembled WGS sequence"/>
</dbReference>
<dbReference type="CDD" id="cd00202">
    <property type="entry name" value="ZnF_GATA"/>
    <property type="match status" value="1"/>
</dbReference>
<dbReference type="VEuPathDB" id="FungiDB:YALI1_C31243g"/>
<dbReference type="InterPro" id="IPR013088">
    <property type="entry name" value="Znf_NHR/GATA"/>
</dbReference>
<feature type="compositionally biased region" description="Gly residues" evidence="8">
    <location>
        <begin position="369"/>
        <end position="383"/>
    </location>
</feature>
<dbReference type="PANTHER" id="PTHR10071">
    <property type="entry name" value="TRANSCRIPTION FACTOR GATA FAMILY MEMBER"/>
    <property type="match status" value="1"/>
</dbReference>
<evidence type="ECO:0000256" key="1">
    <source>
        <dbReference type="ARBA" id="ARBA00004123"/>
    </source>
</evidence>
<dbReference type="PRINTS" id="PR00619">
    <property type="entry name" value="GATAZNFINGER"/>
</dbReference>
<evidence type="ECO:0000259" key="9">
    <source>
        <dbReference type="PROSITE" id="PS50114"/>
    </source>
</evidence>
<dbReference type="InterPro" id="IPR000679">
    <property type="entry name" value="Znf_GATA"/>
</dbReference>
<feature type="compositionally biased region" description="Polar residues" evidence="8">
    <location>
        <begin position="352"/>
        <end position="363"/>
    </location>
</feature>
<evidence type="ECO:0000313" key="11">
    <source>
        <dbReference type="Proteomes" id="UP000256601"/>
    </source>
</evidence>
<protein>
    <recommendedName>
        <fullName evidence="9">GATA-type domain-containing protein</fullName>
    </recommendedName>
</protein>
<accession>A0A371C287</accession>
<feature type="region of interest" description="Disordered" evidence="8">
    <location>
        <begin position="453"/>
        <end position="483"/>
    </location>
</feature>
<comment type="subcellular location">
    <subcellularLocation>
        <location evidence="1">Nucleus</location>
    </subcellularLocation>
</comment>
<feature type="compositionally biased region" description="Gly residues" evidence="8">
    <location>
        <begin position="460"/>
        <end position="479"/>
    </location>
</feature>
<keyword evidence="5" id="KW-0539">Nucleus</keyword>
<feature type="compositionally biased region" description="Basic and acidic residues" evidence="8">
    <location>
        <begin position="98"/>
        <end position="115"/>
    </location>
</feature>
<feature type="compositionally biased region" description="Low complexity" evidence="8">
    <location>
        <begin position="322"/>
        <end position="332"/>
    </location>
</feature>
<reference evidence="10 11" key="1">
    <citation type="submission" date="2018-07" db="EMBL/GenBank/DDBJ databases">
        <title>Draft Genome Assemblies for Five Robust Yarrowia lipolytica Strains Exhibiting High Lipid Production and Pentose Sugar Utilization and Sugar Alcohol Secretion from Undetoxified Lignocellulosic Biomass Hydrolysates.</title>
        <authorList>
            <consortium name="DOE Joint Genome Institute"/>
            <person name="Walker C."/>
            <person name="Ryu S."/>
            <person name="Na H."/>
            <person name="Zane M."/>
            <person name="LaButti K."/>
            <person name="Lipzen A."/>
            <person name="Haridas S."/>
            <person name="Barry K."/>
            <person name="Grigoriev I.V."/>
            <person name="Quarterman J."/>
            <person name="Slininger P."/>
            <person name="Dien B."/>
            <person name="Trinh C.T."/>
        </authorList>
    </citation>
    <scope>NUCLEOTIDE SEQUENCE [LARGE SCALE GENOMIC DNA]</scope>
    <source>
        <strain evidence="10 11">YB392</strain>
    </source>
</reference>
<evidence type="ECO:0000256" key="4">
    <source>
        <dbReference type="ARBA" id="ARBA00022833"/>
    </source>
</evidence>
<dbReference type="PANTHER" id="PTHR10071:SF281">
    <property type="entry name" value="BOX A-BINDING FACTOR-RELATED"/>
    <property type="match status" value="1"/>
</dbReference>
<evidence type="ECO:0000256" key="5">
    <source>
        <dbReference type="ARBA" id="ARBA00023242"/>
    </source>
</evidence>
<keyword evidence="2" id="KW-0479">Metal-binding</keyword>
<sequence>MSAATMGFTPVVVGAGPEPQVKVEGEEAQAGAPGVTAGEAGGAEPPTTGSAAAPSAPGAPSNPTTNPPPSTNASTCPSPSGGTNGATANVNTNTNSDIKNEPKNDTSETAGEARSDSATPNSASVTPTGASSSTAPNAGSSDAPIAPSKDKDNGRGQFSLTPVCQNCQTSTTPLWRRDEAGQVLCNACGLFLKLHGRARPISLKTNVIKSRNRIKNHGHGPGNPAVAHGVQYSVVSASHLPHVHPQHQGHHNGPHPPQQHGAPHSQHPHGPPPPPHHQHAPPGMHVPMHVTHIGHHPPPHMWQGQAPLHHQQQHGPHPHPHPGAQQHAPLHPMAAMKDHPQQHYLPPPQQYASPQFREQQSPSLPGFGSLTGGSSNGGNGGNGSTAPSGTATPAAGATAPATPSAATAPATPAAGSGSPTLKKITSPLLLSNNPPGALPNSALDQLSAAASQSPYLTGQGEHGGAGGPHTAGAGAGSSGPGDLKTRLSELELVNDLFRSRVAEVEAAEQAARRSEASMRESEMLLRSALHRLETRNRVLEKRCKLQQEKLEEAGIKVDDDDDVLEDSDVVLPPLREATSGDAQTQAAPAADGMTSTTILPASPARRRRSSVGGHESAKREFDGLRKKVRVSDLL</sequence>
<dbReference type="VEuPathDB" id="FungiDB:YALI1_C31252g"/>
<evidence type="ECO:0000256" key="6">
    <source>
        <dbReference type="PROSITE-ProRule" id="PRU00094"/>
    </source>
</evidence>
<gene>
    <name evidence="10" type="ORF">B0I71DRAFT_134289</name>
</gene>
<feature type="domain" description="GATA-type" evidence="9">
    <location>
        <begin position="164"/>
        <end position="211"/>
    </location>
</feature>
<feature type="region of interest" description="Disordered" evidence="8">
    <location>
        <begin position="242"/>
        <end position="419"/>
    </location>
</feature>
<dbReference type="GO" id="GO:0000978">
    <property type="term" value="F:RNA polymerase II cis-regulatory region sequence-specific DNA binding"/>
    <property type="evidence" value="ECO:0007669"/>
    <property type="project" value="TreeGrafter"/>
</dbReference>
<feature type="compositionally biased region" description="Polar residues" evidence="8">
    <location>
        <begin position="116"/>
        <end position="140"/>
    </location>
</feature>
<dbReference type="GO" id="GO:0000122">
    <property type="term" value="P:negative regulation of transcription by RNA polymerase II"/>
    <property type="evidence" value="ECO:0007669"/>
    <property type="project" value="TreeGrafter"/>
</dbReference>
<dbReference type="Gene3D" id="3.30.50.10">
    <property type="entry name" value="Erythroid Transcription Factor GATA-1, subunit A"/>
    <property type="match status" value="1"/>
</dbReference>
<evidence type="ECO:0000256" key="2">
    <source>
        <dbReference type="ARBA" id="ARBA00022723"/>
    </source>
</evidence>
<organism evidence="10 11">
    <name type="scientific">Yarrowia lipolytica</name>
    <name type="common">Candida lipolytica</name>
    <dbReference type="NCBI Taxonomy" id="4952"/>
    <lineage>
        <taxon>Eukaryota</taxon>
        <taxon>Fungi</taxon>
        <taxon>Dikarya</taxon>
        <taxon>Ascomycota</taxon>
        <taxon>Saccharomycotina</taxon>
        <taxon>Dipodascomycetes</taxon>
        <taxon>Dipodascales</taxon>
        <taxon>Dipodascales incertae sedis</taxon>
        <taxon>Yarrowia</taxon>
    </lineage>
</organism>
<evidence type="ECO:0000313" key="10">
    <source>
        <dbReference type="EMBL" id="RDW24436.1"/>
    </source>
</evidence>
<dbReference type="GO" id="GO:0008270">
    <property type="term" value="F:zinc ion binding"/>
    <property type="evidence" value="ECO:0007669"/>
    <property type="project" value="UniProtKB-KW"/>
</dbReference>
<proteinExistence type="predicted"/>
<dbReference type="SUPFAM" id="SSF57716">
    <property type="entry name" value="Glucocorticoid receptor-like (DNA-binding domain)"/>
    <property type="match status" value="1"/>
</dbReference>
<keyword evidence="3 6" id="KW-0863">Zinc-finger</keyword>
<feature type="coiled-coil region" evidence="7">
    <location>
        <begin position="529"/>
        <end position="556"/>
    </location>
</feature>
<feature type="compositionally biased region" description="Low complexity" evidence="8">
    <location>
        <begin position="42"/>
        <end position="64"/>
    </location>
</feature>
<dbReference type="InterPro" id="IPR039355">
    <property type="entry name" value="Transcription_factor_GATA"/>
</dbReference>
<dbReference type="GO" id="GO:0000981">
    <property type="term" value="F:DNA-binding transcription factor activity, RNA polymerase II-specific"/>
    <property type="evidence" value="ECO:0007669"/>
    <property type="project" value="TreeGrafter"/>
</dbReference>
<dbReference type="Pfam" id="PF00320">
    <property type="entry name" value="GATA"/>
    <property type="match status" value="1"/>
</dbReference>
<feature type="region of interest" description="Disordered" evidence="8">
    <location>
        <begin position="575"/>
        <end position="622"/>
    </location>
</feature>
<evidence type="ECO:0000256" key="8">
    <source>
        <dbReference type="SAM" id="MobiDB-lite"/>
    </source>
</evidence>
<feature type="compositionally biased region" description="Basic residues" evidence="8">
    <location>
        <begin position="242"/>
        <end position="253"/>
    </location>
</feature>
<dbReference type="GO" id="GO:0005634">
    <property type="term" value="C:nucleus"/>
    <property type="evidence" value="ECO:0007669"/>
    <property type="project" value="UniProtKB-SubCell"/>
</dbReference>
<dbReference type="Pfam" id="PF25026">
    <property type="entry name" value="Asd-4"/>
    <property type="match status" value="1"/>
</dbReference>
<feature type="compositionally biased region" description="Low complexity" evidence="8">
    <location>
        <begin position="303"/>
        <end position="315"/>
    </location>
</feature>
<dbReference type="EMBL" id="KZ859034">
    <property type="protein sequence ID" value="RDW24436.1"/>
    <property type="molecule type" value="Genomic_DNA"/>
</dbReference>
<evidence type="ECO:0000256" key="3">
    <source>
        <dbReference type="ARBA" id="ARBA00022771"/>
    </source>
</evidence>
<dbReference type="SMART" id="SM00401">
    <property type="entry name" value="ZnF_GATA"/>
    <property type="match status" value="1"/>
</dbReference>
<feature type="compositionally biased region" description="Low complexity" evidence="8">
    <location>
        <begin position="71"/>
        <end position="95"/>
    </location>
</feature>
<dbReference type="PROSITE" id="PS50114">
    <property type="entry name" value="GATA_ZN_FINGER_2"/>
    <property type="match status" value="1"/>
</dbReference>
<keyword evidence="4" id="KW-0862">Zinc</keyword>
<dbReference type="InterPro" id="IPR056998">
    <property type="entry name" value="Asd-4/GZF3_helical"/>
</dbReference>
<dbReference type="GO" id="GO:0045944">
    <property type="term" value="P:positive regulation of transcription by RNA polymerase II"/>
    <property type="evidence" value="ECO:0007669"/>
    <property type="project" value="TreeGrafter"/>
</dbReference>